<evidence type="ECO:0000313" key="2">
    <source>
        <dbReference type="EMBL" id="MFD2547573.1"/>
    </source>
</evidence>
<dbReference type="PANTHER" id="PTHR43610">
    <property type="entry name" value="BLL6696 PROTEIN"/>
    <property type="match status" value="1"/>
</dbReference>
<dbReference type="PANTHER" id="PTHR43610:SF1">
    <property type="entry name" value="N-ACETYLTRANSFERASE DOMAIN-CONTAINING PROTEIN"/>
    <property type="match status" value="1"/>
</dbReference>
<dbReference type="Pfam" id="PF13302">
    <property type="entry name" value="Acetyltransf_3"/>
    <property type="match status" value="1"/>
</dbReference>
<proteinExistence type="predicted"/>
<reference evidence="3" key="1">
    <citation type="journal article" date="2019" name="Int. J. Syst. Evol. Microbiol.">
        <title>The Global Catalogue of Microorganisms (GCM) 10K type strain sequencing project: providing services to taxonomists for standard genome sequencing and annotation.</title>
        <authorList>
            <consortium name="The Broad Institute Genomics Platform"/>
            <consortium name="The Broad Institute Genome Sequencing Center for Infectious Disease"/>
            <person name="Wu L."/>
            <person name="Ma J."/>
        </authorList>
    </citation>
    <scope>NUCLEOTIDE SEQUENCE [LARGE SCALE GENOMIC DNA]</scope>
    <source>
        <strain evidence="3">KCTC 42662</strain>
    </source>
</reference>
<dbReference type="RefSeq" id="WP_380902457.1">
    <property type="nucleotide sequence ID" value="NZ_JBHUEG010000007.1"/>
</dbReference>
<dbReference type="EC" id="2.3.-.-" evidence="2"/>
<keyword evidence="3" id="KW-1185">Reference proteome</keyword>
<dbReference type="GO" id="GO:0016746">
    <property type="term" value="F:acyltransferase activity"/>
    <property type="evidence" value="ECO:0007669"/>
    <property type="project" value="UniProtKB-KW"/>
</dbReference>
<keyword evidence="2" id="KW-0012">Acyltransferase</keyword>
<comment type="caution">
    <text evidence="2">The sequence shown here is derived from an EMBL/GenBank/DDBJ whole genome shotgun (WGS) entry which is preliminary data.</text>
</comment>
<gene>
    <name evidence="2" type="ORF">ACFSR5_07945</name>
</gene>
<keyword evidence="2" id="KW-0808">Transferase</keyword>
<dbReference type="SUPFAM" id="SSF55729">
    <property type="entry name" value="Acyl-CoA N-acyltransferases (Nat)"/>
    <property type="match status" value="1"/>
</dbReference>
<dbReference type="PROSITE" id="PS51186">
    <property type="entry name" value="GNAT"/>
    <property type="match status" value="1"/>
</dbReference>
<feature type="domain" description="N-acetyltransferase" evidence="1">
    <location>
        <begin position="11"/>
        <end position="165"/>
    </location>
</feature>
<sequence length="175" mass="20048">MEFSVLSNEMLSLHPLRPDDYDALFQVASDQAIWAQHPDFNRYQPEGFTLYFTKLLQTDMPYLVIDEADQSIIGATSFYQFDKERKRVAIGFTFLATAYWGGGFNRSLKTLMIDYALQFVDTVVFHVREKNFRSQAALAKIGAKKVAEYPAPADPTTLQFEYTIEKANWPHPVSS</sequence>
<dbReference type="EMBL" id="JBHULR010000003">
    <property type="protein sequence ID" value="MFD2547573.1"/>
    <property type="molecule type" value="Genomic_DNA"/>
</dbReference>
<dbReference type="InterPro" id="IPR016181">
    <property type="entry name" value="Acyl_CoA_acyltransferase"/>
</dbReference>
<organism evidence="2 3">
    <name type="scientific">Sphingobacterium suaedae</name>
    <dbReference type="NCBI Taxonomy" id="1686402"/>
    <lineage>
        <taxon>Bacteria</taxon>
        <taxon>Pseudomonadati</taxon>
        <taxon>Bacteroidota</taxon>
        <taxon>Sphingobacteriia</taxon>
        <taxon>Sphingobacteriales</taxon>
        <taxon>Sphingobacteriaceae</taxon>
        <taxon>Sphingobacterium</taxon>
    </lineage>
</organism>
<protein>
    <submittedName>
        <fullName evidence="2">GNAT family N-acetyltransferase</fullName>
        <ecNumber evidence="2">2.3.-.-</ecNumber>
    </submittedName>
</protein>
<dbReference type="Proteomes" id="UP001597545">
    <property type="component" value="Unassembled WGS sequence"/>
</dbReference>
<evidence type="ECO:0000313" key="3">
    <source>
        <dbReference type="Proteomes" id="UP001597545"/>
    </source>
</evidence>
<evidence type="ECO:0000259" key="1">
    <source>
        <dbReference type="PROSITE" id="PS51186"/>
    </source>
</evidence>
<accession>A0ABW5KGW2</accession>
<name>A0ABW5KGW2_9SPHI</name>
<dbReference type="InterPro" id="IPR000182">
    <property type="entry name" value="GNAT_dom"/>
</dbReference>
<dbReference type="Gene3D" id="3.40.630.30">
    <property type="match status" value="1"/>
</dbReference>